<evidence type="ECO:0000313" key="2">
    <source>
        <dbReference type="Proteomes" id="UP000030748"/>
    </source>
</evidence>
<dbReference type="InterPro" id="IPR012337">
    <property type="entry name" value="RNaseH-like_sf"/>
</dbReference>
<proteinExistence type="predicted"/>
<dbReference type="SUPFAM" id="SSF53098">
    <property type="entry name" value="Ribonuclease H-like"/>
    <property type="match status" value="1"/>
</dbReference>
<accession>A0A022Q954</accession>
<name>A0A022Q954_ERYGU</name>
<feature type="non-terminal residue" evidence="1">
    <location>
        <position position="238"/>
    </location>
</feature>
<sequence>MCDGWSTKNKHPIINRMIYYSEASNKADGTRLMLEMPHIFWPPCAAHCVDLEDIEKAKKITSCIYNNDKIVNLMKSYTKDRELLRPGITRFATLFISIESLVRHSMELKRMCTTPERVSSIILDNKIWKKACEVCLVMEPLVKVLKLVDQDKKPTLAIVYEAMDRAKPGIKGVVKDWQTYWTVIDKRWYKMLLKHLHAAAYFLNPILQYSGTCNYTDELRQGLKAVIKRPDPDINAQS</sequence>
<organism evidence="1 2">
    <name type="scientific">Erythranthe guttata</name>
    <name type="common">Yellow monkey flower</name>
    <name type="synonym">Mimulus guttatus</name>
    <dbReference type="NCBI Taxonomy" id="4155"/>
    <lineage>
        <taxon>Eukaryota</taxon>
        <taxon>Viridiplantae</taxon>
        <taxon>Streptophyta</taxon>
        <taxon>Embryophyta</taxon>
        <taxon>Tracheophyta</taxon>
        <taxon>Spermatophyta</taxon>
        <taxon>Magnoliopsida</taxon>
        <taxon>eudicotyledons</taxon>
        <taxon>Gunneridae</taxon>
        <taxon>Pentapetalae</taxon>
        <taxon>asterids</taxon>
        <taxon>lamiids</taxon>
        <taxon>Lamiales</taxon>
        <taxon>Phrymaceae</taxon>
        <taxon>Erythranthe</taxon>
    </lineage>
</organism>
<dbReference type="PANTHER" id="PTHR32166">
    <property type="entry name" value="OSJNBA0013A04.12 PROTEIN"/>
    <property type="match status" value="1"/>
</dbReference>
<dbReference type="Proteomes" id="UP000030748">
    <property type="component" value="Unassembled WGS sequence"/>
</dbReference>
<evidence type="ECO:0008006" key="3">
    <source>
        <dbReference type="Google" id="ProtNLM"/>
    </source>
</evidence>
<reference evidence="1 2" key="1">
    <citation type="journal article" date="2013" name="Proc. Natl. Acad. Sci. U.S.A.">
        <title>Fine-scale variation in meiotic recombination in Mimulus inferred from population shotgun sequencing.</title>
        <authorList>
            <person name="Hellsten U."/>
            <person name="Wright K.M."/>
            <person name="Jenkins J."/>
            <person name="Shu S."/>
            <person name="Yuan Y."/>
            <person name="Wessler S.R."/>
            <person name="Schmutz J."/>
            <person name="Willis J.H."/>
            <person name="Rokhsar D.S."/>
        </authorList>
    </citation>
    <scope>NUCLEOTIDE SEQUENCE [LARGE SCALE GENOMIC DNA]</scope>
    <source>
        <strain evidence="2">cv. DUN x IM62</strain>
    </source>
</reference>
<dbReference type="PANTHER" id="PTHR32166:SF122">
    <property type="entry name" value="OS09G0499600 PROTEIN"/>
    <property type="match status" value="1"/>
</dbReference>
<dbReference type="EMBL" id="KI632139">
    <property type="protein sequence ID" value="EYU24149.1"/>
    <property type="molecule type" value="Genomic_DNA"/>
</dbReference>
<dbReference type="STRING" id="4155.A0A022Q954"/>
<evidence type="ECO:0000313" key="1">
    <source>
        <dbReference type="EMBL" id="EYU24149.1"/>
    </source>
</evidence>
<keyword evidence="2" id="KW-1185">Reference proteome</keyword>
<gene>
    <name evidence="1" type="ORF">MIMGU_mgv1a024871mg</name>
</gene>
<protein>
    <recommendedName>
        <fullName evidence="3">DUF659 domain-containing protein</fullName>
    </recommendedName>
</protein>
<dbReference type="AlphaFoldDB" id="A0A022Q954"/>